<dbReference type="EMBL" id="OY731398">
    <property type="protein sequence ID" value="CAJ1838351.1"/>
    <property type="molecule type" value="Genomic_DNA"/>
</dbReference>
<dbReference type="Proteomes" id="UP001189624">
    <property type="component" value="Chromosome 1"/>
</dbReference>
<feature type="compositionally biased region" description="Polar residues" evidence="1">
    <location>
        <begin position="17"/>
        <end position="51"/>
    </location>
</feature>
<dbReference type="AlphaFoldDB" id="A0AA86RN96"/>
<evidence type="ECO:0000313" key="2">
    <source>
        <dbReference type="EMBL" id="CAJ1838351.1"/>
    </source>
</evidence>
<gene>
    <name evidence="2" type="ORF">AYBTSS11_LOCUS1587</name>
</gene>
<evidence type="ECO:0000313" key="3">
    <source>
        <dbReference type="Proteomes" id="UP001189624"/>
    </source>
</evidence>
<sequence length="77" mass="8788">MKQSGFSKEQRKRNNTHENTTSPEDNQSLHLAPSTFFTNPHNNYPTAQNLRGNCTLAPYRTRKLPVSLILRTPPLPL</sequence>
<reference evidence="2" key="1">
    <citation type="submission" date="2023-10" db="EMBL/GenBank/DDBJ databases">
        <authorList>
            <person name="Domelevo Entfellner J.-B."/>
        </authorList>
    </citation>
    <scope>NUCLEOTIDE SEQUENCE</scope>
</reference>
<dbReference type="Gramene" id="rna-AYBTSS11_LOCUS1587">
    <property type="protein sequence ID" value="CAJ1838351.1"/>
    <property type="gene ID" value="gene-AYBTSS11_LOCUS1587"/>
</dbReference>
<feature type="region of interest" description="Disordered" evidence="1">
    <location>
        <begin position="1"/>
        <end position="51"/>
    </location>
</feature>
<accession>A0AA86RN96</accession>
<proteinExistence type="predicted"/>
<evidence type="ECO:0000256" key="1">
    <source>
        <dbReference type="SAM" id="MobiDB-lite"/>
    </source>
</evidence>
<keyword evidence="3" id="KW-1185">Reference proteome</keyword>
<name>A0AA86RN96_9FABA</name>
<organism evidence="2 3">
    <name type="scientific">Sphenostylis stenocarpa</name>
    <dbReference type="NCBI Taxonomy" id="92480"/>
    <lineage>
        <taxon>Eukaryota</taxon>
        <taxon>Viridiplantae</taxon>
        <taxon>Streptophyta</taxon>
        <taxon>Embryophyta</taxon>
        <taxon>Tracheophyta</taxon>
        <taxon>Spermatophyta</taxon>
        <taxon>Magnoliopsida</taxon>
        <taxon>eudicotyledons</taxon>
        <taxon>Gunneridae</taxon>
        <taxon>Pentapetalae</taxon>
        <taxon>rosids</taxon>
        <taxon>fabids</taxon>
        <taxon>Fabales</taxon>
        <taxon>Fabaceae</taxon>
        <taxon>Papilionoideae</taxon>
        <taxon>50 kb inversion clade</taxon>
        <taxon>NPAAA clade</taxon>
        <taxon>indigoferoid/millettioid clade</taxon>
        <taxon>Phaseoleae</taxon>
        <taxon>Sphenostylis</taxon>
    </lineage>
</organism>
<protein>
    <submittedName>
        <fullName evidence="2">Uncharacterized protein</fullName>
    </submittedName>
</protein>